<comment type="subcellular location">
    <subcellularLocation>
        <location evidence="1">Cell membrane</location>
        <topology evidence="1">Lipid-anchor</topology>
    </subcellularLocation>
</comment>
<evidence type="ECO:0000313" key="9">
    <source>
        <dbReference type="EMBL" id="RZU48549.1"/>
    </source>
</evidence>
<name>A0A4Q7ZEZ8_9ACTN</name>
<evidence type="ECO:0000256" key="3">
    <source>
        <dbReference type="ARBA" id="ARBA00022475"/>
    </source>
</evidence>
<reference evidence="9 10" key="1">
    <citation type="submission" date="2019-02" db="EMBL/GenBank/DDBJ databases">
        <title>Sequencing the genomes of 1000 actinobacteria strains.</title>
        <authorList>
            <person name="Klenk H.-P."/>
        </authorList>
    </citation>
    <scope>NUCLEOTIDE SEQUENCE [LARGE SCALE GENOMIC DNA]</scope>
    <source>
        <strain evidence="9 10">DSM 45162</strain>
    </source>
</reference>
<dbReference type="PROSITE" id="PS51257">
    <property type="entry name" value="PROKAR_LIPOPROTEIN"/>
    <property type="match status" value="1"/>
</dbReference>
<keyword evidence="4 7" id="KW-0732">Signal</keyword>
<dbReference type="PANTHER" id="PTHR34296">
    <property type="entry name" value="TRANSCRIPTIONAL ACTIVATOR PROTEIN MED"/>
    <property type="match status" value="1"/>
</dbReference>
<evidence type="ECO:0000256" key="1">
    <source>
        <dbReference type="ARBA" id="ARBA00004193"/>
    </source>
</evidence>
<evidence type="ECO:0000256" key="2">
    <source>
        <dbReference type="ARBA" id="ARBA00008610"/>
    </source>
</evidence>
<sequence length="351" mass="35886">MRTKMLVAAAAAGALALAGCANTPVAPADSAAAAAIAGLGAEHVKVGMAFDIGGRGDKSFNDMAGAGLDRAKKELEIEVTETAPAKEGDDVRLDTLRKLVAAGNNPVFAVGFQYVNALKKIATEHPETTFAIVDDDSIAADNVVSLVFAEEQGSFLVGAAAALKSKSGVVGYIGGVQIPLLQKFEAGFTAGAKHVNPKIKVKVKYLSAPPDFSGFGAPDKAKQIAADMLDDGADVIYAAAGGSGAGALQAVAATEGAAFVGVDSDQYASADGAVKSAVLTSMLKRVDNAVFQEIQAFVKGDRAGGVRRFDLKTDGVGYATSNSAQIAGLQPELDQLRQQLYDGRIVAPTKP</sequence>
<dbReference type="AlphaFoldDB" id="A0A4Q7ZEZ8"/>
<evidence type="ECO:0000259" key="8">
    <source>
        <dbReference type="Pfam" id="PF02608"/>
    </source>
</evidence>
<feature type="signal peptide" evidence="7">
    <location>
        <begin position="1"/>
        <end position="21"/>
    </location>
</feature>
<feature type="chain" id="PRO_5039341495" evidence="7">
    <location>
        <begin position="22"/>
        <end position="351"/>
    </location>
</feature>
<dbReference type="SUPFAM" id="SSF53822">
    <property type="entry name" value="Periplasmic binding protein-like I"/>
    <property type="match status" value="1"/>
</dbReference>
<evidence type="ECO:0000256" key="6">
    <source>
        <dbReference type="ARBA" id="ARBA00023288"/>
    </source>
</evidence>
<dbReference type="InterPro" id="IPR050957">
    <property type="entry name" value="BMP_lipoprotein"/>
</dbReference>
<dbReference type="PANTHER" id="PTHR34296:SF2">
    <property type="entry name" value="ABC TRANSPORTER GUANOSINE-BINDING PROTEIN NUPN"/>
    <property type="match status" value="1"/>
</dbReference>
<dbReference type="CDD" id="cd06354">
    <property type="entry name" value="PBP1_PrnA-like"/>
    <property type="match status" value="1"/>
</dbReference>
<dbReference type="InterPro" id="IPR028082">
    <property type="entry name" value="Peripla_BP_I"/>
</dbReference>
<keyword evidence="6" id="KW-0449">Lipoprotein</keyword>
<proteinExistence type="inferred from homology"/>
<keyword evidence="3" id="KW-1003">Cell membrane</keyword>
<comment type="caution">
    <text evidence="9">The sequence shown here is derived from an EMBL/GenBank/DDBJ whole genome shotgun (WGS) entry which is preliminary data.</text>
</comment>
<dbReference type="Pfam" id="PF02608">
    <property type="entry name" value="Bmp"/>
    <property type="match status" value="1"/>
</dbReference>
<dbReference type="RefSeq" id="WP_130507776.1">
    <property type="nucleotide sequence ID" value="NZ_SHKY01000001.1"/>
</dbReference>
<dbReference type="GO" id="GO:0005886">
    <property type="term" value="C:plasma membrane"/>
    <property type="evidence" value="ECO:0007669"/>
    <property type="project" value="UniProtKB-SubCell"/>
</dbReference>
<evidence type="ECO:0000313" key="10">
    <source>
        <dbReference type="Proteomes" id="UP000292564"/>
    </source>
</evidence>
<keyword evidence="10" id="KW-1185">Reference proteome</keyword>
<protein>
    <submittedName>
        <fullName evidence="9">Nucleoside-binding protein</fullName>
    </submittedName>
</protein>
<dbReference type="InterPro" id="IPR003760">
    <property type="entry name" value="PnrA-like"/>
</dbReference>
<organism evidence="9 10">
    <name type="scientific">Krasilnikovia cinnamomea</name>
    <dbReference type="NCBI Taxonomy" id="349313"/>
    <lineage>
        <taxon>Bacteria</taxon>
        <taxon>Bacillati</taxon>
        <taxon>Actinomycetota</taxon>
        <taxon>Actinomycetes</taxon>
        <taxon>Micromonosporales</taxon>
        <taxon>Micromonosporaceae</taxon>
        <taxon>Krasilnikovia</taxon>
    </lineage>
</organism>
<feature type="domain" description="ABC transporter substrate-binding protein PnrA-like" evidence="8">
    <location>
        <begin position="46"/>
        <end position="348"/>
    </location>
</feature>
<dbReference type="Proteomes" id="UP000292564">
    <property type="component" value="Unassembled WGS sequence"/>
</dbReference>
<dbReference type="OrthoDB" id="9784230at2"/>
<dbReference type="Gene3D" id="3.40.50.2300">
    <property type="match status" value="2"/>
</dbReference>
<accession>A0A4Q7ZEZ8</accession>
<keyword evidence="5" id="KW-0472">Membrane</keyword>
<evidence type="ECO:0000256" key="5">
    <source>
        <dbReference type="ARBA" id="ARBA00023136"/>
    </source>
</evidence>
<comment type="similarity">
    <text evidence="2">Belongs to the BMP lipoprotein family.</text>
</comment>
<evidence type="ECO:0000256" key="7">
    <source>
        <dbReference type="SAM" id="SignalP"/>
    </source>
</evidence>
<dbReference type="EMBL" id="SHKY01000001">
    <property type="protein sequence ID" value="RZU48549.1"/>
    <property type="molecule type" value="Genomic_DNA"/>
</dbReference>
<gene>
    <name evidence="9" type="ORF">EV385_0266</name>
</gene>
<evidence type="ECO:0000256" key="4">
    <source>
        <dbReference type="ARBA" id="ARBA00022729"/>
    </source>
</evidence>